<dbReference type="PROSITE" id="PS51257">
    <property type="entry name" value="PROKAR_LIPOPROTEIN"/>
    <property type="match status" value="1"/>
</dbReference>
<reference evidence="2" key="1">
    <citation type="submission" date="2021-10" db="EMBL/GenBank/DDBJ databases">
        <title>Tamlana sargassums sp. nov., and Tamlana laminarinivorans sp. nov., two new bacteria isolated from the brown alga.</title>
        <authorList>
            <person name="Li J."/>
        </authorList>
    </citation>
    <scope>NUCLEOTIDE SEQUENCE</scope>
    <source>
        <strain evidence="2">PT2-4</strain>
    </source>
</reference>
<protein>
    <recommendedName>
        <fullName evidence="4">DUF4382 domain-containing protein</fullName>
    </recommendedName>
</protein>
<gene>
    <name evidence="2" type="ORF">LG649_10290</name>
</gene>
<dbReference type="Proteomes" id="UP001139199">
    <property type="component" value="Unassembled WGS sequence"/>
</dbReference>
<keyword evidence="1" id="KW-0732">Signal</keyword>
<evidence type="ECO:0000256" key="1">
    <source>
        <dbReference type="SAM" id="SignalP"/>
    </source>
</evidence>
<evidence type="ECO:0000313" key="2">
    <source>
        <dbReference type="EMBL" id="MCB4799237.1"/>
    </source>
</evidence>
<feature type="chain" id="PRO_5040745243" description="DUF4382 domain-containing protein" evidence="1">
    <location>
        <begin position="25"/>
        <end position="263"/>
    </location>
</feature>
<organism evidence="2 3">
    <name type="scientific">Neotamlana laminarinivorans</name>
    <dbReference type="NCBI Taxonomy" id="2883124"/>
    <lineage>
        <taxon>Bacteria</taxon>
        <taxon>Pseudomonadati</taxon>
        <taxon>Bacteroidota</taxon>
        <taxon>Flavobacteriia</taxon>
        <taxon>Flavobacteriales</taxon>
        <taxon>Flavobacteriaceae</taxon>
        <taxon>Neotamlana</taxon>
    </lineage>
</organism>
<dbReference type="AlphaFoldDB" id="A0A9X1I2Q7"/>
<proteinExistence type="predicted"/>
<accession>A0A9X1I2Q7</accession>
<keyword evidence="3" id="KW-1185">Reference proteome</keyword>
<feature type="signal peptide" evidence="1">
    <location>
        <begin position="1"/>
        <end position="24"/>
    </location>
</feature>
<evidence type="ECO:0000313" key="3">
    <source>
        <dbReference type="Proteomes" id="UP001139199"/>
    </source>
</evidence>
<sequence>MKKIKNVLLLIASVLAIYSCETDADTVAEISDEAGLIIDVNTTLNSSILGSPEAGVDLDEAMVTITNAYLNLTVSLTAGSLDDIEKIEIVKSFNSGTEAVVAESTTLPLNIEISDLESLFEGLDVSESDLRIGDVLTFRTKVYQTDGDVYYYSTSLGNYDMVVNCSSDLAASYVIDYTSGPGTHVVTELSPGLYEMDSMMGWPGSGYTITFTDTCGILSIINDWQFSNVIYGEGYVDNDGNIVWETSGVENVYDGSSWIMYRQ</sequence>
<evidence type="ECO:0008006" key="4">
    <source>
        <dbReference type="Google" id="ProtNLM"/>
    </source>
</evidence>
<dbReference type="RefSeq" id="WP_226543748.1">
    <property type="nucleotide sequence ID" value="NZ_JAJAPW010000004.1"/>
</dbReference>
<dbReference type="EMBL" id="JAJAPW010000004">
    <property type="protein sequence ID" value="MCB4799237.1"/>
    <property type="molecule type" value="Genomic_DNA"/>
</dbReference>
<comment type="caution">
    <text evidence="2">The sequence shown here is derived from an EMBL/GenBank/DDBJ whole genome shotgun (WGS) entry which is preliminary data.</text>
</comment>
<name>A0A9X1I2Q7_9FLAO</name>